<evidence type="ECO:0000256" key="1">
    <source>
        <dbReference type="ARBA" id="ARBA00008168"/>
    </source>
</evidence>
<dbReference type="EMBL" id="DYVY01000127">
    <property type="protein sequence ID" value="HJF94702.1"/>
    <property type="molecule type" value="Genomic_DNA"/>
</dbReference>
<comment type="function">
    <text evidence="2">Prevents the cell division inhibition by proteins MinC and MinD at internal division sites while permitting inhibition at polar sites. This ensures cell division at the proper site by restricting the formation of a division septum at the midpoint of the long axis of the cell.</text>
</comment>
<dbReference type="OrthoDB" id="1923340at2"/>
<keyword evidence="3" id="KW-0131">Cell cycle</keyword>
<comment type="caution">
    <text evidence="3">The sequence shown here is derived from an EMBL/GenBank/DDBJ whole genome shotgun (WGS) entry which is preliminary data.</text>
</comment>
<protein>
    <submittedName>
        <fullName evidence="3">Cell division topological specificity factor MinE</fullName>
    </submittedName>
</protein>
<name>A0A921I3M5_9FIRM</name>
<dbReference type="Proteomes" id="UP000769156">
    <property type="component" value="Unassembled WGS sequence"/>
</dbReference>
<gene>
    <name evidence="3" type="ORF">K8V82_07905</name>
</gene>
<dbReference type="GO" id="GO:0051301">
    <property type="term" value="P:cell division"/>
    <property type="evidence" value="ECO:0007669"/>
    <property type="project" value="UniProtKB-KW"/>
</dbReference>
<sequence length="70" mass="8320">MARRSSVRIAKDRLKVLVVSDRMKCKPEAYERISHELYQVLAKYIEITPEEFEVSYSRTHVHIRLTGEKQ</sequence>
<dbReference type="Gene3D" id="3.30.1070.10">
    <property type="entry name" value="Cell division topological specificity factor MinE"/>
    <property type="match status" value="1"/>
</dbReference>
<keyword evidence="3" id="KW-0132">Cell division</keyword>
<evidence type="ECO:0000313" key="4">
    <source>
        <dbReference type="Proteomes" id="UP000769156"/>
    </source>
</evidence>
<reference evidence="3" key="1">
    <citation type="journal article" date="2021" name="PeerJ">
        <title>Extensive microbial diversity within the chicken gut microbiome revealed by metagenomics and culture.</title>
        <authorList>
            <person name="Gilroy R."/>
            <person name="Ravi A."/>
            <person name="Getino M."/>
            <person name="Pursley I."/>
            <person name="Horton D.L."/>
            <person name="Alikhan N.F."/>
            <person name="Baker D."/>
            <person name="Gharbi K."/>
            <person name="Hall N."/>
            <person name="Watson M."/>
            <person name="Adriaenssens E.M."/>
            <person name="Foster-Nyarko E."/>
            <person name="Jarju S."/>
            <person name="Secka A."/>
            <person name="Antonio M."/>
            <person name="Oren A."/>
            <person name="Chaudhuri R.R."/>
            <person name="La Ragione R."/>
            <person name="Hildebrand F."/>
            <person name="Pallen M.J."/>
        </authorList>
    </citation>
    <scope>NUCLEOTIDE SEQUENCE</scope>
    <source>
        <strain evidence="3">ChiSjej5B23-16112</strain>
    </source>
</reference>
<accession>A0A921I3M5</accession>
<evidence type="ECO:0000313" key="3">
    <source>
        <dbReference type="EMBL" id="HJF94702.1"/>
    </source>
</evidence>
<dbReference type="AlphaFoldDB" id="A0A921I3M5"/>
<evidence type="ECO:0000256" key="2">
    <source>
        <dbReference type="ARBA" id="ARBA00025265"/>
    </source>
</evidence>
<dbReference type="SUPFAM" id="SSF55229">
    <property type="entry name" value="Cell division protein MinE topological specificity domain"/>
    <property type="match status" value="1"/>
</dbReference>
<reference evidence="3" key="2">
    <citation type="submission" date="2021-09" db="EMBL/GenBank/DDBJ databases">
        <authorList>
            <person name="Gilroy R."/>
        </authorList>
    </citation>
    <scope>NUCLEOTIDE SEQUENCE</scope>
    <source>
        <strain evidence="3">ChiSjej5B23-16112</strain>
    </source>
</reference>
<dbReference type="InterPro" id="IPR005527">
    <property type="entry name" value="MinE"/>
</dbReference>
<comment type="similarity">
    <text evidence="1">Belongs to the MinE family.</text>
</comment>
<organism evidence="3 4">
    <name type="scientific">Lachnoclostridium phocaeense</name>
    <dbReference type="NCBI Taxonomy" id="1871021"/>
    <lineage>
        <taxon>Bacteria</taxon>
        <taxon>Bacillati</taxon>
        <taxon>Bacillota</taxon>
        <taxon>Clostridia</taxon>
        <taxon>Lachnospirales</taxon>
        <taxon>Lachnospiraceae</taxon>
    </lineage>
</organism>
<dbReference type="GO" id="GO:0032955">
    <property type="term" value="P:regulation of division septum assembly"/>
    <property type="evidence" value="ECO:0007669"/>
    <property type="project" value="InterPro"/>
</dbReference>
<dbReference type="Pfam" id="PF03776">
    <property type="entry name" value="MinE"/>
    <property type="match status" value="1"/>
</dbReference>
<dbReference type="RefSeq" id="WP_076777380.1">
    <property type="nucleotide sequence ID" value="NZ_CALKQL010000007.1"/>
</dbReference>
<dbReference type="InterPro" id="IPR036707">
    <property type="entry name" value="MinE_sf"/>
</dbReference>
<proteinExistence type="inferred from homology"/>